<name>A0A7W4ZB75_9GAMM</name>
<dbReference type="Pfam" id="PF14345">
    <property type="entry name" value="GDYXXLXY"/>
    <property type="match status" value="1"/>
</dbReference>
<organism evidence="1 2">
    <name type="scientific">Microbulbifer rhizosphaerae</name>
    <dbReference type="NCBI Taxonomy" id="1562603"/>
    <lineage>
        <taxon>Bacteria</taxon>
        <taxon>Pseudomonadati</taxon>
        <taxon>Pseudomonadota</taxon>
        <taxon>Gammaproteobacteria</taxon>
        <taxon>Cellvibrionales</taxon>
        <taxon>Microbulbiferaceae</taxon>
        <taxon>Microbulbifer</taxon>
    </lineage>
</organism>
<proteinExistence type="predicted"/>
<sequence>MKKKIVIGLIAAIAFQFVVLSGMYVSAQMPLWTGTEIKLKTVPVDPRSLFRGNYARLEYEISRVDANLFPPGKRLRNGEVVYVSLEPGKNALYEFSEVSLQKPQSGLFLRGRVSDRWFEGPGSSVRIKYGIEALFAPKEKALALEKELADGGVAVVKVSGGGKARLQGVIAQ</sequence>
<dbReference type="AlphaFoldDB" id="A0A7W4ZB75"/>
<dbReference type="EMBL" id="JACHWZ010000040">
    <property type="protein sequence ID" value="MBB3063612.1"/>
    <property type="molecule type" value="Genomic_DNA"/>
</dbReference>
<dbReference type="Proteomes" id="UP000535937">
    <property type="component" value="Unassembled WGS sequence"/>
</dbReference>
<comment type="caution">
    <text evidence="1">The sequence shown here is derived from an EMBL/GenBank/DDBJ whole genome shotgun (WGS) entry which is preliminary data.</text>
</comment>
<gene>
    <name evidence="1" type="ORF">FHS09_004472</name>
</gene>
<accession>A0A7W4ZB75</accession>
<evidence type="ECO:0000313" key="2">
    <source>
        <dbReference type="Proteomes" id="UP000535937"/>
    </source>
</evidence>
<dbReference type="RefSeq" id="WP_183463940.1">
    <property type="nucleotide sequence ID" value="NZ_JACHWZ010000040.1"/>
</dbReference>
<keyword evidence="2" id="KW-1185">Reference proteome</keyword>
<protein>
    <submittedName>
        <fullName evidence="1">Putative membrane-anchored protein</fullName>
    </submittedName>
</protein>
<reference evidence="1 2" key="1">
    <citation type="submission" date="2020-08" db="EMBL/GenBank/DDBJ databases">
        <title>Genomic Encyclopedia of Type Strains, Phase III (KMG-III): the genomes of soil and plant-associated and newly described type strains.</title>
        <authorList>
            <person name="Whitman W."/>
        </authorList>
    </citation>
    <scope>NUCLEOTIDE SEQUENCE [LARGE SCALE GENOMIC DNA]</scope>
    <source>
        <strain evidence="1 2">CECT 8799</strain>
    </source>
</reference>
<dbReference type="InterPro" id="IPR025833">
    <property type="entry name" value="GDYXXLXY"/>
</dbReference>
<evidence type="ECO:0000313" key="1">
    <source>
        <dbReference type="EMBL" id="MBB3063612.1"/>
    </source>
</evidence>